<evidence type="ECO:0008006" key="4">
    <source>
        <dbReference type="Google" id="ProtNLM"/>
    </source>
</evidence>
<evidence type="ECO:0000256" key="1">
    <source>
        <dbReference type="SAM" id="MobiDB-lite"/>
    </source>
</evidence>
<organism evidence="2 3">
    <name type="scientific">Thalassospira profundimaris</name>
    <dbReference type="NCBI Taxonomy" id="502049"/>
    <lineage>
        <taxon>Bacteria</taxon>
        <taxon>Pseudomonadati</taxon>
        <taxon>Pseudomonadota</taxon>
        <taxon>Alphaproteobacteria</taxon>
        <taxon>Rhodospirillales</taxon>
        <taxon>Thalassospiraceae</taxon>
        <taxon>Thalassospira</taxon>
    </lineage>
</organism>
<dbReference type="Gene3D" id="1.10.10.10">
    <property type="entry name" value="Winged helix-like DNA-binding domain superfamily/Winged helix DNA-binding domain"/>
    <property type="match status" value="1"/>
</dbReference>
<dbReference type="EMBL" id="JPWF01000022">
    <property type="protein sequence ID" value="RCK31280.1"/>
    <property type="molecule type" value="Genomic_DNA"/>
</dbReference>
<gene>
    <name evidence="2" type="ORF">TH19_21755</name>
</gene>
<comment type="caution">
    <text evidence="2">The sequence shown here is derived from an EMBL/GenBank/DDBJ whole genome shotgun (WGS) entry which is preliminary data.</text>
</comment>
<accession>A0A367VYT2</accession>
<protein>
    <recommendedName>
        <fullName evidence="4">Helix-turn-helix domain-containing protein</fullName>
    </recommendedName>
</protein>
<name>A0A367VYT2_9PROT</name>
<dbReference type="AlphaFoldDB" id="A0A367VYT2"/>
<proteinExistence type="predicted"/>
<feature type="region of interest" description="Disordered" evidence="1">
    <location>
        <begin position="129"/>
        <end position="173"/>
    </location>
</feature>
<dbReference type="Pfam" id="PF13730">
    <property type="entry name" value="HTH_36"/>
    <property type="match status" value="1"/>
</dbReference>
<dbReference type="InterPro" id="IPR036388">
    <property type="entry name" value="WH-like_DNA-bd_sf"/>
</dbReference>
<dbReference type="RefSeq" id="WP_258548072.1">
    <property type="nucleotide sequence ID" value="NZ_JPWF01000022.1"/>
</dbReference>
<sequence>MLELWPIPRMTFSYSQAKTGAVAEQSACIGTSAVARWHWVQTKILHHPDLRTAEICVAIVLASHVNDRSQACFPKIETIAREASLSDRKVRQALKRLSELGLVAKLSRAVGRLRNRNSYQLVGLGSKPASGSLKPASDSGIKPARSAGSNKKNTDKEENTDEKEQENTVSGTGATVLPAVDDQCLILAREWQRLCSEPWTLANACLRVNEAIDRFGLDAVRLELDGLRQKGKRPSRLALLDALADLQPGVLLADECSQLPQVYDQSAPDVWRVICQIISKRELPGCRNPGAWLPKINATLREDVLLLSANSRCARDIAQNHLLPEICRQADILGIVINGVSLA</sequence>
<evidence type="ECO:0000313" key="3">
    <source>
        <dbReference type="Proteomes" id="UP000253226"/>
    </source>
</evidence>
<dbReference type="Proteomes" id="UP000253226">
    <property type="component" value="Unassembled WGS sequence"/>
</dbReference>
<reference evidence="2 3" key="1">
    <citation type="submission" date="2014-07" db="EMBL/GenBank/DDBJ databases">
        <title>Draft genome sequence of Thalassospira profundimaris 35.</title>
        <authorList>
            <person name="Lai Q."/>
            <person name="Shao Z."/>
        </authorList>
    </citation>
    <scope>NUCLEOTIDE SEQUENCE [LARGE SCALE GENOMIC DNA]</scope>
    <source>
        <strain evidence="2 3">35</strain>
    </source>
</reference>
<evidence type="ECO:0000313" key="2">
    <source>
        <dbReference type="EMBL" id="RCK31280.1"/>
    </source>
</evidence>